<accession>A0A3D9CCX9</accession>
<keyword evidence="2" id="KW-1185">Reference proteome</keyword>
<name>A0A3D9CCX9_9FLAO</name>
<dbReference type="AlphaFoldDB" id="A0A3D9CCX9"/>
<dbReference type="EMBL" id="QNVT01000003">
    <property type="protein sequence ID" value="REC63584.1"/>
    <property type="molecule type" value="Genomic_DNA"/>
</dbReference>
<comment type="caution">
    <text evidence="1">The sequence shown here is derived from an EMBL/GenBank/DDBJ whole genome shotgun (WGS) entry which is preliminary data.</text>
</comment>
<gene>
    <name evidence="1" type="ORF">DRF65_05690</name>
</gene>
<dbReference type="PROSITE" id="PS51257">
    <property type="entry name" value="PROKAR_LIPOPROTEIN"/>
    <property type="match status" value="1"/>
</dbReference>
<organism evidence="1 2">
    <name type="scientific">Chryseobacterium pennae</name>
    <dbReference type="NCBI Taxonomy" id="2258962"/>
    <lineage>
        <taxon>Bacteria</taxon>
        <taxon>Pseudomonadati</taxon>
        <taxon>Bacteroidota</taxon>
        <taxon>Flavobacteriia</taxon>
        <taxon>Flavobacteriales</taxon>
        <taxon>Weeksellaceae</taxon>
        <taxon>Chryseobacterium group</taxon>
        <taxon>Chryseobacterium</taxon>
    </lineage>
</organism>
<dbReference type="RefSeq" id="WP_115969617.1">
    <property type="nucleotide sequence ID" value="NZ_QNVT01000003.1"/>
</dbReference>
<dbReference type="Proteomes" id="UP000256686">
    <property type="component" value="Unassembled WGS sequence"/>
</dbReference>
<evidence type="ECO:0000313" key="1">
    <source>
        <dbReference type="EMBL" id="REC63584.1"/>
    </source>
</evidence>
<evidence type="ECO:0008006" key="3">
    <source>
        <dbReference type="Google" id="ProtNLM"/>
    </source>
</evidence>
<proteinExistence type="predicted"/>
<reference evidence="2" key="1">
    <citation type="submission" date="2018-06" db="EMBL/GenBank/DDBJ databases">
        <authorList>
            <person name="Lum Nde A."/>
            <person name="Hugo C."/>
        </authorList>
    </citation>
    <scope>NUCLEOTIDE SEQUENCE [LARGE SCALE GENOMIC DNA]</scope>
    <source>
        <strain evidence="2">1_F178</strain>
    </source>
</reference>
<protein>
    <recommendedName>
        <fullName evidence="3">Lipoprotein</fullName>
    </recommendedName>
</protein>
<sequence length="198" mass="23217">MKTRKDNMRMLKESKVNTLIALFLLSLLFSCNSLDNDEYKILNLAISKIVFKELDPRAVSDTATKYKISGPEAISIIDSYRKKEKYTFTMSDTLVPVNIPKDNRDALHQTYYFNEIENRSDKAVPIDFSKVEYPENLKKVTKAVKDENYVGHYTFHRVLFDKSRERAYIQIDLPEEQVRFGTIGLRLKKKNGNWEFEK</sequence>
<evidence type="ECO:0000313" key="2">
    <source>
        <dbReference type="Proteomes" id="UP000256686"/>
    </source>
</evidence>